<gene>
    <name evidence="3" type="ORF">WMO45_00175</name>
</gene>
<evidence type="ECO:0000259" key="2">
    <source>
        <dbReference type="Pfam" id="PF04313"/>
    </source>
</evidence>
<sequence length="389" mass="44887">MEFSEQLLQFAKRVDVLKDSISTEEATKTSLIMPFFSLLGYDVFDPSEFLPEFTADVGIKKGEKVDYAILQDGKPVIIIEAKSVQRNLEKHDSQLFRYFATTSAKFAILTNGIRYRFFTDLDNSNKMDELPFLDFNLLHLRSNQIEELQKFRKESFNVAKIFDSASVLKYEGKFKETIAAQFENPTDDFVRLFLQDVYSGMKTQSVIEKFRPILKASMQEYISEVMSEKFKTALAQPSAPAQPAAPAPEPEPVTAKPTAEPTALELDAFYRVQNLLQDYVRMEDITYKKNDSYFCILLQGSVRKWLCRLILNDRQLVLILPDEEKKEIRCTLANLYELGNYTRYMTSVAARYIELLQPLQPEHPKVYQIYIPRRFPKVQKKAASSSLPC</sequence>
<keyword evidence="3" id="KW-0378">Hydrolase</keyword>
<accession>A0ABV1EK32</accession>
<dbReference type="Proteomes" id="UP001440599">
    <property type="component" value="Unassembled WGS sequence"/>
</dbReference>
<proteinExistence type="predicted"/>
<dbReference type="InterPro" id="IPR007409">
    <property type="entry name" value="Restrct_endonuc_type1_HsdR_N"/>
</dbReference>
<dbReference type="GO" id="GO:0004519">
    <property type="term" value="F:endonuclease activity"/>
    <property type="evidence" value="ECO:0007669"/>
    <property type="project" value="UniProtKB-KW"/>
</dbReference>
<dbReference type="Pfam" id="PF04313">
    <property type="entry name" value="HSDR_N"/>
    <property type="match status" value="1"/>
</dbReference>
<dbReference type="RefSeq" id="WP_349138602.1">
    <property type="nucleotide sequence ID" value="NZ_JBBMFT010000001.1"/>
</dbReference>
<evidence type="ECO:0000313" key="3">
    <source>
        <dbReference type="EMBL" id="MEQ2454927.1"/>
    </source>
</evidence>
<keyword evidence="4" id="KW-1185">Reference proteome</keyword>
<evidence type="ECO:0000256" key="1">
    <source>
        <dbReference type="SAM" id="MobiDB-lite"/>
    </source>
</evidence>
<dbReference type="EMBL" id="JBBMFT010000001">
    <property type="protein sequence ID" value="MEQ2454927.1"/>
    <property type="molecule type" value="Genomic_DNA"/>
</dbReference>
<feature type="domain" description="Restriction endonuclease type I HsdR N-terminal" evidence="2">
    <location>
        <begin position="60"/>
        <end position="125"/>
    </location>
</feature>
<dbReference type="PIRSF" id="PIRSF035009">
    <property type="entry name" value="UCP035009_HSDR_N"/>
    <property type="match status" value="1"/>
</dbReference>
<comment type="caution">
    <text evidence="3">The sequence shown here is derived from an EMBL/GenBank/DDBJ whole genome shotgun (WGS) entry which is preliminary data.</text>
</comment>
<keyword evidence="3" id="KW-0540">Nuclease</keyword>
<dbReference type="InterPro" id="IPR017035">
    <property type="entry name" value="UCP035009_HsdR_All3000-type"/>
</dbReference>
<reference evidence="3 4" key="1">
    <citation type="submission" date="2024-03" db="EMBL/GenBank/DDBJ databases">
        <title>Human intestinal bacterial collection.</title>
        <authorList>
            <person name="Pauvert C."/>
            <person name="Hitch T.C.A."/>
            <person name="Clavel T."/>
        </authorList>
    </citation>
    <scope>NUCLEOTIDE SEQUENCE [LARGE SCALE GENOMIC DNA]</scope>
    <source>
        <strain evidence="3 4">CLA-AP-H34</strain>
    </source>
</reference>
<feature type="region of interest" description="Disordered" evidence="1">
    <location>
        <begin position="237"/>
        <end position="258"/>
    </location>
</feature>
<keyword evidence="3" id="KW-0255">Endonuclease</keyword>
<protein>
    <submittedName>
        <fullName evidence="3">Type I restriction endonuclease</fullName>
    </submittedName>
</protein>
<organism evidence="3 4">
    <name type="scientific">Flavonifractor hominis</name>
    <dbReference type="NCBI Taxonomy" id="3133178"/>
    <lineage>
        <taxon>Bacteria</taxon>
        <taxon>Bacillati</taxon>
        <taxon>Bacillota</taxon>
        <taxon>Clostridia</taxon>
        <taxon>Eubacteriales</taxon>
        <taxon>Oscillospiraceae</taxon>
        <taxon>Flavonifractor</taxon>
    </lineage>
</organism>
<evidence type="ECO:0000313" key="4">
    <source>
        <dbReference type="Proteomes" id="UP001440599"/>
    </source>
</evidence>
<dbReference type="Gene3D" id="3.90.1570.30">
    <property type="match status" value="1"/>
</dbReference>
<name>A0ABV1EK32_9FIRM</name>